<dbReference type="Gene3D" id="3.30.40.10">
    <property type="entry name" value="Zinc/RING finger domain, C3HC4 (zinc finger)"/>
    <property type="match status" value="1"/>
</dbReference>
<dbReference type="PANTHER" id="PTHR45931:SF16">
    <property type="entry name" value="RING_U-BOX SUPERFAMILY PROTEIN"/>
    <property type="match status" value="1"/>
</dbReference>
<dbReference type="CDD" id="cd16469">
    <property type="entry name" value="RING-H2_RNF24-like"/>
    <property type="match status" value="1"/>
</dbReference>
<dbReference type="AlphaFoldDB" id="A0AAV4B611"/>
<dbReference type="GO" id="GO:0005634">
    <property type="term" value="C:nucleus"/>
    <property type="evidence" value="ECO:0007669"/>
    <property type="project" value="TreeGrafter"/>
</dbReference>
<sequence length="129" mass="14390">MEHHSVSFKVSLPLLAVGGFTLLLSICFCFYLWRLRRNGAQENLGYKESTYKLKNKGTQNEGSNSCPVCLEEFSKGEKIAACNCQHVFHSKCLIQWLQCRNNCPLCKAPVSRSARETTGLIRGASNSSV</sequence>
<dbReference type="InterPro" id="IPR051834">
    <property type="entry name" value="RING_finger_E3_ligase"/>
</dbReference>
<accession>A0AAV4B611</accession>
<organism evidence="7 8">
    <name type="scientific">Plakobranchus ocellatus</name>
    <dbReference type="NCBI Taxonomy" id="259542"/>
    <lineage>
        <taxon>Eukaryota</taxon>
        <taxon>Metazoa</taxon>
        <taxon>Spiralia</taxon>
        <taxon>Lophotrochozoa</taxon>
        <taxon>Mollusca</taxon>
        <taxon>Gastropoda</taxon>
        <taxon>Heterobranchia</taxon>
        <taxon>Euthyneura</taxon>
        <taxon>Panpulmonata</taxon>
        <taxon>Sacoglossa</taxon>
        <taxon>Placobranchoidea</taxon>
        <taxon>Plakobranchidae</taxon>
        <taxon>Plakobranchus</taxon>
    </lineage>
</organism>
<evidence type="ECO:0000256" key="5">
    <source>
        <dbReference type="SAM" id="Phobius"/>
    </source>
</evidence>
<dbReference type="Pfam" id="PF13639">
    <property type="entry name" value="zf-RING_2"/>
    <property type="match status" value="1"/>
</dbReference>
<dbReference type="SUPFAM" id="SSF57850">
    <property type="entry name" value="RING/U-box"/>
    <property type="match status" value="1"/>
</dbReference>
<evidence type="ECO:0000256" key="1">
    <source>
        <dbReference type="ARBA" id="ARBA00022723"/>
    </source>
</evidence>
<proteinExistence type="predicted"/>
<dbReference type="InterPro" id="IPR001841">
    <property type="entry name" value="Znf_RING"/>
</dbReference>
<keyword evidence="2 4" id="KW-0863">Zinc-finger</keyword>
<feature type="transmembrane region" description="Helical" evidence="5">
    <location>
        <begin position="12"/>
        <end position="33"/>
    </location>
</feature>
<keyword evidence="8" id="KW-1185">Reference proteome</keyword>
<dbReference type="InterPro" id="IPR013083">
    <property type="entry name" value="Znf_RING/FYVE/PHD"/>
</dbReference>
<gene>
    <name evidence="7" type="ORF">PoB_004104300</name>
</gene>
<dbReference type="EMBL" id="BLXT01004580">
    <property type="protein sequence ID" value="GFO14538.1"/>
    <property type="molecule type" value="Genomic_DNA"/>
</dbReference>
<keyword evidence="5" id="KW-0812">Transmembrane</keyword>
<evidence type="ECO:0000313" key="7">
    <source>
        <dbReference type="EMBL" id="GFO14538.1"/>
    </source>
</evidence>
<protein>
    <submittedName>
        <fullName evidence="7">RING finger protein 122-like</fullName>
    </submittedName>
</protein>
<dbReference type="GO" id="GO:0061630">
    <property type="term" value="F:ubiquitin protein ligase activity"/>
    <property type="evidence" value="ECO:0007669"/>
    <property type="project" value="TreeGrafter"/>
</dbReference>
<keyword evidence="5" id="KW-0472">Membrane</keyword>
<keyword evidence="5" id="KW-1133">Transmembrane helix</keyword>
<dbReference type="PROSITE" id="PS50089">
    <property type="entry name" value="ZF_RING_2"/>
    <property type="match status" value="1"/>
</dbReference>
<evidence type="ECO:0000256" key="4">
    <source>
        <dbReference type="PROSITE-ProRule" id="PRU00175"/>
    </source>
</evidence>
<dbReference type="GO" id="GO:0008270">
    <property type="term" value="F:zinc ion binding"/>
    <property type="evidence" value="ECO:0007669"/>
    <property type="project" value="UniProtKB-KW"/>
</dbReference>
<keyword evidence="1" id="KW-0479">Metal-binding</keyword>
<dbReference type="PANTHER" id="PTHR45931">
    <property type="entry name" value="SI:CH211-59O9.10"/>
    <property type="match status" value="1"/>
</dbReference>
<evidence type="ECO:0000256" key="3">
    <source>
        <dbReference type="ARBA" id="ARBA00022833"/>
    </source>
</evidence>
<evidence type="ECO:0000259" key="6">
    <source>
        <dbReference type="PROSITE" id="PS50089"/>
    </source>
</evidence>
<feature type="domain" description="RING-type" evidence="6">
    <location>
        <begin position="66"/>
        <end position="107"/>
    </location>
</feature>
<keyword evidence="3" id="KW-0862">Zinc</keyword>
<comment type="caution">
    <text evidence="7">The sequence shown here is derived from an EMBL/GenBank/DDBJ whole genome shotgun (WGS) entry which is preliminary data.</text>
</comment>
<dbReference type="SMART" id="SM00184">
    <property type="entry name" value="RING"/>
    <property type="match status" value="1"/>
</dbReference>
<dbReference type="GO" id="GO:0006511">
    <property type="term" value="P:ubiquitin-dependent protein catabolic process"/>
    <property type="evidence" value="ECO:0007669"/>
    <property type="project" value="TreeGrafter"/>
</dbReference>
<dbReference type="Proteomes" id="UP000735302">
    <property type="component" value="Unassembled WGS sequence"/>
</dbReference>
<reference evidence="7 8" key="1">
    <citation type="journal article" date="2021" name="Elife">
        <title>Chloroplast acquisition without the gene transfer in kleptoplastic sea slugs, Plakobranchus ocellatus.</title>
        <authorList>
            <person name="Maeda T."/>
            <person name="Takahashi S."/>
            <person name="Yoshida T."/>
            <person name="Shimamura S."/>
            <person name="Takaki Y."/>
            <person name="Nagai Y."/>
            <person name="Toyoda A."/>
            <person name="Suzuki Y."/>
            <person name="Arimoto A."/>
            <person name="Ishii H."/>
            <person name="Satoh N."/>
            <person name="Nishiyama T."/>
            <person name="Hasebe M."/>
            <person name="Maruyama T."/>
            <person name="Minagawa J."/>
            <person name="Obokata J."/>
            <person name="Shigenobu S."/>
        </authorList>
    </citation>
    <scope>NUCLEOTIDE SEQUENCE [LARGE SCALE GENOMIC DNA]</scope>
</reference>
<evidence type="ECO:0000256" key="2">
    <source>
        <dbReference type="ARBA" id="ARBA00022771"/>
    </source>
</evidence>
<name>A0AAV4B611_9GAST</name>
<evidence type="ECO:0000313" key="8">
    <source>
        <dbReference type="Proteomes" id="UP000735302"/>
    </source>
</evidence>